<name>A0ABS7J351_9SPHN</name>
<dbReference type="GO" id="GO:0032259">
    <property type="term" value="P:methylation"/>
    <property type="evidence" value="ECO:0007669"/>
    <property type="project" value="UniProtKB-KW"/>
</dbReference>
<accession>A0ABS7J351</accession>
<keyword evidence="1" id="KW-0489">Methyltransferase</keyword>
<dbReference type="Gene3D" id="3.40.50.150">
    <property type="entry name" value="Vaccinia Virus protein VP39"/>
    <property type="match status" value="1"/>
</dbReference>
<evidence type="ECO:0000313" key="2">
    <source>
        <dbReference type="Proteomes" id="UP000755104"/>
    </source>
</evidence>
<reference evidence="1 2" key="1">
    <citation type="submission" date="2021-08" db="EMBL/GenBank/DDBJ databases">
        <title>Comparative Genomics Analysis of the Genus Qipengyuania Reveals Extensive Genetic Diversity and Metabolic Versatility, Including the Description of Fifteen Novel Species.</title>
        <authorList>
            <person name="Liu Y."/>
        </authorList>
    </citation>
    <scope>NUCLEOTIDE SEQUENCE [LARGE SCALE GENOMIC DNA]</scope>
    <source>
        <strain evidence="1 2">6D47A</strain>
    </source>
</reference>
<comment type="caution">
    <text evidence="1">The sequence shown here is derived from an EMBL/GenBank/DDBJ whole genome shotgun (WGS) entry which is preliminary data.</text>
</comment>
<organism evidence="1 2">
    <name type="scientific">Qipengyuania qiaonensis</name>
    <dbReference type="NCBI Taxonomy" id="2867240"/>
    <lineage>
        <taxon>Bacteria</taxon>
        <taxon>Pseudomonadati</taxon>
        <taxon>Pseudomonadota</taxon>
        <taxon>Alphaproteobacteria</taxon>
        <taxon>Sphingomonadales</taxon>
        <taxon>Erythrobacteraceae</taxon>
        <taxon>Qipengyuania</taxon>
    </lineage>
</organism>
<protein>
    <submittedName>
        <fullName evidence="1">Class I SAM-dependent methyltransferase</fullName>
    </submittedName>
</protein>
<dbReference type="GO" id="GO:0008168">
    <property type="term" value="F:methyltransferase activity"/>
    <property type="evidence" value="ECO:0007669"/>
    <property type="project" value="UniProtKB-KW"/>
</dbReference>
<proteinExistence type="predicted"/>
<dbReference type="EMBL" id="JAIGNO010000002">
    <property type="protein sequence ID" value="MBX7481748.1"/>
    <property type="molecule type" value="Genomic_DNA"/>
</dbReference>
<evidence type="ECO:0000313" key="1">
    <source>
        <dbReference type="EMBL" id="MBX7481748.1"/>
    </source>
</evidence>
<sequence length="251" mass="28185">MMHVYSSEFYDYINSGSTNSARHIAPLMRSVTPIDSVLDVGAGVGAWAAEWMRAGASDVVAVDGPYTDNTSFLVPDEQFVKHDLQTPLDLGRKFALVQSLEVAEHIPHKSADTFIDTLVRHGDIVLFSAAVPGQGGEHHVNERPLEFWRKKFQTRGYAAFDWLRPLIRDEKLVQPWYRYNTIIYANASGQDRLAPEVLEARVSDRRAVPHAGSFAWRLRRALVRAMPTPFVTRVATILAHRKASAYREAGI</sequence>
<dbReference type="InterPro" id="IPR029063">
    <property type="entry name" value="SAM-dependent_MTases_sf"/>
</dbReference>
<dbReference type="SUPFAM" id="SSF53335">
    <property type="entry name" value="S-adenosyl-L-methionine-dependent methyltransferases"/>
    <property type="match status" value="1"/>
</dbReference>
<keyword evidence="2" id="KW-1185">Reference proteome</keyword>
<gene>
    <name evidence="1" type="ORF">K3174_04345</name>
</gene>
<dbReference type="Pfam" id="PF13489">
    <property type="entry name" value="Methyltransf_23"/>
    <property type="match status" value="1"/>
</dbReference>
<dbReference type="Proteomes" id="UP000755104">
    <property type="component" value="Unassembled WGS sequence"/>
</dbReference>
<keyword evidence="1" id="KW-0808">Transferase</keyword>